<gene>
    <name evidence="4" type="ORF">ACFPM7_07325</name>
</gene>
<evidence type="ECO:0000256" key="1">
    <source>
        <dbReference type="ARBA" id="ARBA00022741"/>
    </source>
</evidence>
<evidence type="ECO:0000256" key="2">
    <source>
        <dbReference type="ARBA" id="ARBA00022840"/>
    </source>
</evidence>
<feature type="domain" description="HTH luxR-type" evidence="3">
    <location>
        <begin position="821"/>
        <end position="886"/>
    </location>
</feature>
<dbReference type="SMART" id="SM00421">
    <property type="entry name" value="HTH_LUXR"/>
    <property type="match status" value="1"/>
</dbReference>
<dbReference type="InterPro" id="IPR041664">
    <property type="entry name" value="AAA_16"/>
</dbReference>
<evidence type="ECO:0000313" key="5">
    <source>
        <dbReference type="Proteomes" id="UP001596157"/>
    </source>
</evidence>
<keyword evidence="5" id="KW-1185">Reference proteome</keyword>
<sequence length="893" mass="94966">MVQTDHGEALAELTGLFGDTQAGHGRLALVSGGLASGKTLLLNQLYAHARSAGALVLTATGSRAERALRAGVLDQLFHGAGLPPAVADRMSRLISPEADEESGSDARTMRQGCAMMVHEVCGVILELSRERPVVIGVDDVQFADSSSLQFILYLRRRMASARILIALTEWDQPQPTLPLFHAEVTRRQHTRIALAPLSVGAIAAMLSERTQDADELAPVWHRISGGNPLLVHAMADDLDAGVTADDGHAGPAYARAVLSCLHRWESYLLDIARAIAVAGGSPSDLVARLAGTTPDVADRAVEILTGSGLLADGNFRHAAAASAVLDGMPVAQRSMLHTVAAELRYQRGDEPAAVAAHLLAADRVVEGWSVPVLLEAAEQALTGDDATTAVRLLELALRGADGHQRVAVTRALVRALWWTNPSAAAAHIGPLRAAVWAGELAGEDAVALVRHALWTGDQETALRALGTLDRGELDPRSAAELLVISQWFHGLGPVARAAEALAPEGDDPWAVTARKLGRVWSGASEPETVAAAELILRNCWPGHSAPEMVATALLILVHGRAGEQAADWCERLSAEAARRGAATCQAMVEAVSADIALRKGEVVLAAARADSAMRLLPAQGWGVSIGYPLSVLMAANSALGRHRVVEELVRLRVPSGMFETLAGLRYLHARGRALLATGKVLAAISDFQNCGQRMRAWGVDLPALVPWRTQFAEANLMLGRPDVAAAHLSEQLGMPGCDRRTRGESLRLLAAAREPVERPRLLREAVDNLRGDRAAAARALADLATALRDLGRDAEADQLARECAAETRASYSGALPLPVDWPGEAPALSDSERRVAELAATGHTNREIGRALYITVSTVEQHLTRVYRKLGVKSRADLPHRLAKGHSPVRVRG</sequence>
<keyword evidence="2" id="KW-0067">ATP-binding</keyword>
<dbReference type="Proteomes" id="UP001596157">
    <property type="component" value="Unassembled WGS sequence"/>
</dbReference>
<dbReference type="PRINTS" id="PR00038">
    <property type="entry name" value="HTHLUXR"/>
</dbReference>
<reference evidence="5" key="1">
    <citation type="journal article" date="2019" name="Int. J. Syst. Evol. Microbiol.">
        <title>The Global Catalogue of Microorganisms (GCM) 10K type strain sequencing project: providing services to taxonomists for standard genome sequencing and annotation.</title>
        <authorList>
            <consortium name="The Broad Institute Genomics Platform"/>
            <consortium name="The Broad Institute Genome Sequencing Center for Infectious Disease"/>
            <person name="Wu L."/>
            <person name="Ma J."/>
        </authorList>
    </citation>
    <scope>NUCLEOTIDE SEQUENCE [LARGE SCALE GENOMIC DNA]</scope>
    <source>
        <strain evidence="5">CCUG 59778</strain>
    </source>
</reference>
<dbReference type="Pfam" id="PF00196">
    <property type="entry name" value="GerE"/>
    <property type="match status" value="1"/>
</dbReference>
<dbReference type="InterPro" id="IPR000792">
    <property type="entry name" value="Tscrpt_reg_LuxR_C"/>
</dbReference>
<dbReference type="Gene3D" id="1.10.10.10">
    <property type="entry name" value="Winged helix-like DNA-binding domain superfamily/Winged helix DNA-binding domain"/>
    <property type="match status" value="1"/>
</dbReference>
<dbReference type="CDD" id="cd06170">
    <property type="entry name" value="LuxR_C_like"/>
    <property type="match status" value="1"/>
</dbReference>
<dbReference type="InterPro" id="IPR036388">
    <property type="entry name" value="WH-like_DNA-bd_sf"/>
</dbReference>
<dbReference type="SUPFAM" id="SSF52540">
    <property type="entry name" value="P-loop containing nucleoside triphosphate hydrolases"/>
    <property type="match status" value="1"/>
</dbReference>
<dbReference type="Pfam" id="PF13191">
    <property type="entry name" value="AAA_16"/>
    <property type="match status" value="1"/>
</dbReference>
<dbReference type="PROSITE" id="PS00622">
    <property type="entry name" value="HTH_LUXR_1"/>
    <property type="match status" value="1"/>
</dbReference>
<dbReference type="PANTHER" id="PTHR16305">
    <property type="entry name" value="TESTICULAR SOLUBLE ADENYLYL CYCLASE"/>
    <property type="match status" value="1"/>
</dbReference>
<accession>A0ABW0EKL4</accession>
<dbReference type="PANTHER" id="PTHR16305:SF28">
    <property type="entry name" value="GUANYLATE CYCLASE DOMAIN-CONTAINING PROTEIN"/>
    <property type="match status" value="1"/>
</dbReference>
<dbReference type="EMBL" id="JBHSKF010000003">
    <property type="protein sequence ID" value="MFC5286858.1"/>
    <property type="molecule type" value="Genomic_DNA"/>
</dbReference>
<dbReference type="InterPro" id="IPR016032">
    <property type="entry name" value="Sig_transdc_resp-reg_C-effctor"/>
</dbReference>
<protein>
    <submittedName>
        <fullName evidence="4">AAA family ATPase</fullName>
    </submittedName>
</protein>
<dbReference type="InterPro" id="IPR027417">
    <property type="entry name" value="P-loop_NTPase"/>
</dbReference>
<keyword evidence="1" id="KW-0547">Nucleotide-binding</keyword>
<evidence type="ECO:0000313" key="4">
    <source>
        <dbReference type="EMBL" id="MFC5286858.1"/>
    </source>
</evidence>
<evidence type="ECO:0000259" key="3">
    <source>
        <dbReference type="PROSITE" id="PS50043"/>
    </source>
</evidence>
<dbReference type="SUPFAM" id="SSF46894">
    <property type="entry name" value="C-terminal effector domain of the bipartite response regulators"/>
    <property type="match status" value="1"/>
</dbReference>
<dbReference type="RefSeq" id="WP_378245240.1">
    <property type="nucleotide sequence ID" value="NZ_JBHSKF010000003.1"/>
</dbReference>
<name>A0ABW0EKL4_9PSEU</name>
<dbReference type="PROSITE" id="PS50043">
    <property type="entry name" value="HTH_LUXR_2"/>
    <property type="match status" value="1"/>
</dbReference>
<organism evidence="4 5">
    <name type="scientific">Actinokineospora guangxiensis</name>
    <dbReference type="NCBI Taxonomy" id="1490288"/>
    <lineage>
        <taxon>Bacteria</taxon>
        <taxon>Bacillati</taxon>
        <taxon>Actinomycetota</taxon>
        <taxon>Actinomycetes</taxon>
        <taxon>Pseudonocardiales</taxon>
        <taxon>Pseudonocardiaceae</taxon>
        <taxon>Actinokineospora</taxon>
    </lineage>
</organism>
<comment type="caution">
    <text evidence="4">The sequence shown here is derived from an EMBL/GenBank/DDBJ whole genome shotgun (WGS) entry which is preliminary data.</text>
</comment>
<proteinExistence type="predicted"/>